<dbReference type="SUPFAM" id="SSF51182">
    <property type="entry name" value="RmlC-like cupins"/>
    <property type="match status" value="1"/>
</dbReference>
<accession>A0ABY3ZIZ9</accession>
<dbReference type="InterPro" id="IPR014710">
    <property type="entry name" value="RmlC-like_jellyroll"/>
</dbReference>
<gene>
    <name evidence="2" type="ORF">SRIMR7_40195</name>
</gene>
<dbReference type="Proteomes" id="UP000829494">
    <property type="component" value="Chromosome"/>
</dbReference>
<sequence>MPLSTGADAPTFERPGFTFRPLAVPSRGSTELAVWTLHAAPGATSEPHSLNHEEVFVVQTGRIAATVGGEEVVAGPGDAIIVPPRTELSLRNGEPDTPATVTVITSAGIKATLGGATFPPPWAQ</sequence>
<feature type="domain" description="Cupin type-2" evidence="1">
    <location>
        <begin position="38"/>
        <end position="104"/>
    </location>
</feature>
<dbReference type="InterPro" id="IPR013096">
    <property type="entry name" value="Cupin_2"/>
</dbReference>
<evidence type="ECO:0000313" key="3">
    <source>
        <dbReference type="Proteomes" id="UP000829494"/>
    </source>
</evidence>
<dbReference type="InterPro" id="IPR011051">
    <property type="entry name" value="RmlC_Cupin_sf"/>
</dbReference>
<dbReference type="GeneID" id="66852455"/>
<evidence type="ECO:0000259" key="1">
    <source>
        <dbReference type="Pfam" id="PF07883"/>
    </source>
</evidence>
<name>A0ABY3ZIZ9_STRRM</name>
<dbReference type="RefSeq" id="WP_003981393.1">
    <property type="nucleotide sequence ID" value="NZ_CP043497.1"/>
</dbReference>
<keyword evidence="3" id="KW-1185">Reference proteome</keyword>
<dbReference type="EMBL" id="CP094298">
    <property type="protein sequence ID" value="UNZ08394.1"/>
    <property type="molecule type" value="Genomic_DNA"/>
</dbReference>
<organism evidence="2 3">
    <name type="scientific">Streptomyces rimosus subsp. rimosus</name>
    <dbReference type="NCBI Taxonomy" id="132474"/>
    <lineage>
        <taxon>Bacteria</taxon>
        <taxon>Bacillati</taxon>
        <taxon>Actinomycetota</taxon>
        <taxon>Actinomycetes</taxon>
        <taxon>Kitasatosporales</taxon>
        <taxon>Streptomycetaceae</taxon>
        <taxon>Streptomyces</taxon>
    </lineage>
</organism>
<protein>
    <submittedName>
        <fullName evidence="2">Cupin domain protein</fullName>
    </submittedName>
</protein>
<dbReference type="Pfam" id="PF07883">
    <property type="entry name" value="Cupin_2"/>
    <property type="match status" value="1"/>
</dbReference>
<reference evidence="2 3" key="1">
    <citation type="submission" date="2022-03" db="EMBL/GenBank/DDBJ databases">
        <title>Complete genome of Streptomyces rimosus ssp. rimosus R7 (=ATCC 10970).</title>
        <authorList>
            <person name="Beganovic S."/>
            <person name="Ruckert C."/>
            <person name="Busche T."/>
            <person name="Kalinowski J."/>
            <person name="Wittmann C."/>
        </authorList>
    </citation>
    <scope>NUCLEOTIDE SEQUENCE [LARGE SCALE GENOMIC DNA]</scope>
    <source>
        <strain evidence="2 3">R7</strain>
    </source>
</reference>
<evidence type="ECO:0000313" key="2">
    <source>
        <dbReference type="EMBL" id="UNZ08394.1"/>
    </source>
</evidence>
<proteinExistence type="predicted"/>
<dbReference type="Gene3D" id="2.60.120.10">
    <property type="entry name" value="Jelly Rolls"/>
    <property type="match status" value="1"/>
</dbReference>